<feature type="region of interest" description="Disordered" evidence="3">
    <location>
        <begin position="524"/>
        <end position="551"/>
    </location>
</feature>
<dbReference type="GO" id="GO:0016616">
    <property type="term" value="F:oxidoreductase activity, acting on the CH-OH group of donors, NAD or NADP as acceptor"/>
    <property type="evidence" value="ECO:0007669"/>
    <property type="project" value="TreeGrafter"/>
</dbReference>
<feature type="domain" description="NAD-dependent epimerase/dehydratase" evidence="4">
    <location>
        <begin position="192"/>
        <end position="439"/>
    </location>
</feature>
<dbReference type="InterPro" id="IPR001509">
    <property type="entry name" value="Epimerase_deHydtase"/>
</dbReference>
<name>A0A5A8CQI2_CAFRO</name>
<keyword evidence="1" id="KW-0560">Oxidoreductase</keyword>
<evidence type="ECO:0000259" key="4">
    <source>
        <dbReference type="Pfam" id="PF01370"/>
    </source>
</evidence>
<evidence type="ECO:0000313" key="6">
    <source>
        <dbReference type="Proteomes" id="UP000323011"/>
    </source>
</evidence>
<dbReference type="PANTHER" id="PTHR10366:SF564">
    <property type="entry name" value="STEROL-4-ALPHA-CARBOXYLATE 3-DEHYDROGENASE, DECARBOXYLATING"/>
    <property type="match status" value="1"/>
</dbReference>
<dbReference type="InterPro" id="IPR050425">
    <property type="entry name" value="NAD(P)_dehydrat-like"/>
</dbReference>
<comment type="caution">
    <text evidence="5">The sequence shown here is derived from an EMBL/GenBank/DDBJ whole genome shotgun (WGS) entry which is preliminary data.</text>
</comment>
<accession>A0A5A8CQI2</accession>
<dbReference type="Pfam" id="PF01370">
    <property type="entry name" value="Epimerase"/>
    <property type="match status" value="1"/>
</dbReference>
<evidence type="ECO:0000256" key="2">
    <source>
        <dbReference type="ARBA" id="ARBA00023445"/>
    </source>
</evidence>
<keyword evidence="6" id="KW-1185">Reference proteome</keyword>
<dbReference type="EMBL" id="VLTN01000007">
    <property type="protein sequence ID" value="KAA0155362.1"/>
    <property type="molecule type" value="Genomic_DNA"/>
</dbReference>
<dbReference type="SUPFAM" id="SSF51735">
    <property type="entry name" value="NAD(P)-binding Rossmann-fold domains"/>
    <property type="match status" value="1"/>
</dbReference>
<reference evidence="5 6" key="1">
    <citation type="submission" date="2019-07" db="EMBL/GenBank/DDBJ databases">
        <title>Genomes of Cafeteria roenbergensis.</title>
        <authorList>
            <person name="Fischer M.G."/>
            <person name="Hackl T."/>
            <person name="Roman M."/>
        </authorList>
    </citation>
    <scope>NUCLEOTIDE SEQUENCE [LARGE SCALE GENOMIC DNA]</scope>
    <source>
        <strain evidence="5 6">BVI</strain>
    </source>
</reference>
<dbReference type="Proteomes" id="UP000323011">
    <property type="component" value="Unassembled WGS sequence"/>
</dbReference>
<proteinExistence type="inferred from homology"/>
<dbReference type="AlphaFoldDB" id="A0A5A8CQI2"/>
<dbReference type="InterPro" id="IPR036291">
    <property type="entry name" value="NAD(P)-bd_dom_sf"/>
</dbReference>
<gene>
    <name evidence="5" type="ORF">FNF29_01737</name>
</gene>
<sequence>MAVYELVSGSGRGVSEACRMVLGAFVGPRGAAWEDTRVDTPEAAAEALAGMRGAKVLPALFDDATQTELPLVYADVVAVAAADAALTLSESALDTRPALKLLHTRATAPRAPLGSYLRGRAALERGAGAAAAAAAAASSEASGASAAAMTAAAGAGGAVPAAAPAPGAPAPAAVLPCLPSTSGAAADAAALVCVTGASGFIAGHVIERLLAQGMRVRATVRPDAPEDGGPRAAHLWALPGARSRLSLVRADLLTEGSFDAAVAGCSAVHHCASPFFTEGVTDPDAQLIRPAVEGTLNVLRSCARAGVRRAIVTGSTASVYMNADPKDTLVDEDSWSDEAALRRDGHHYALSKLLAERAAWHFVGSERAAGRPAPELIVLCPTLVIGPVLAPRVTTSTAQIKALVDGSRPVVPNATKCMVDVRDVAAAHVAAQLRPRASGRYVLIGAVIAWREAVRAIAAGLPPPRAVAAMGQAISLPGGVEDGPVPYPQALFSQERAADGLGVRFTPIERSLQETVGSFLQHGLLPAEAKPTPEPETGAGASDPAAEAASQ</sequence>
<dbReference type="PANTHER" id="PTHR10366">
    <property type="entry name" value="NAD DEPENDENT EPIMERASE/DEHYDRATASE"/>
    <property type="match status" value="1"/>
</dbReference>
<feature type="compositionally biased region" description="Low complexity" evidence="3">
    <location>
        <begin position="526"/>
        <end position="551"/>
    </location>
</feature>
<evidence type="ECO:0000256" key="1">
    <source>
        <dbReference type="ARBA" id="ARBA00023002"/>
    </source>
</evidence>
<evidence type="ECO:0000256" key="3">
    <source>
        <dbReference type="SAM" id="MobiDB-lite"/>
    </source>
</evidence>
<protein>
    <recommendedName>
        <fullName evidence="4">NAD-dependent epimerase/dehydratase domain-containing protein</fullName>
    </recommendedName>
</protein>
<organism evidence="5 6">
    <name type="scientific">Cafeteria roenbergensis</name>
    <name type="common">Marine flagellate</name>
    <dbReference type="NCBI Taxonomy" id="33653"/>
    <lineage>
        <taxon>Eukaryota</taxon>
        <taxon>Sar</taxon>
        <taxon>Stramenopiles</taxon>
        <taxon>Bigyra</taxon>
        <taxon>Opalozoa</taxon>
        <taxon>Bicosoecida</taxon>
        <taxon>Cafeteriaceae</taxon>
        <taxon>Cafeteria</taxon>
    </lineage>
</organism>
<dbReference type="FunFam" id="3.40.50.720:FF:000085">
    <property type="entry name" value="Dihydroflavonol reductase"/>
    <property type="match status" value="1"/>
</dbReference>
<comment type="similarity">
    <text evidence="2">Belongs to the NAD(P)-dependent epimerase/dehydratase family. Dihydroflavonol-4-reductase subfamily.</text>
</comment>
<evidence type="ECO:0000313" key="5">
    <source>
        <dbReference type="EMBL" id="KAA0155362.1"/>
    </source>
</evidence>
<dbReference type="Gene3D" id="3.40.50.720">
    <property type="entry name" value="NAD(P)-binding Rossmann-like Domain"/>
    <property type="match status" value="1"/>
</dbReference>